<name>A0A813C002_9DINO</name>
<sequence length="232" mass="25826">MDTDGEMGHATDVRRKWLKFDGRKPHCVTPFRGRRYTLVFFTYSNPQKSTSLSRQEEEYLRALAFPLPAQVCSNRASAAVSRPLPCPTLSVQAARYSFQRFKQKVAARGGLRRKALIVQVGKSKIRVMVSSSMPLKLANEAVPHGKASARLFAGSLRFLTDEAAVKTHDQRFENISIARGVLHVFPKTDVVRRRLGGPLQSAWPAPNNTIAGPGAHIQRTSESRWVAEAKLC</sequence>
<evidence type="ECO:0000313" key="1">
    <source>
        <dbReference type="EMBL" id="CAE7935236.1"/>
    </source>
</evidence>
<reference evidence="1" key="1">
    <citation type="submission" date="2021-02" db="EMBL/GenBank/DDBJ databases">
        <authorList>
            <person name="Dougan E. K."/>
            <person name="Rhodes N."/>
            <person name="Thang M."/>
            <person name="Chan C."/>
        </authorList>
    </citation>
    <scope>NUCLEOTIDE SEQUENCE</scope>
</reference>
<organism evidence="1 2">
    <name type="scientific">Symbiodinium necroappetens</name>
    <dbReference type="NCBI Taxonomy" id="1628268"/>
    <lineage>
        <taxon>Eukaryota</taxon>
        <taxon>Sar</taxon>
        <taxon>Alveolata</taxon>
        <taxon>Dinophyceae</taxon>
        <taxon>Suessiales</taxon>
        <taxon>Symbiodiniaceae</taxon>
        <taxon>Symbiodinium</taxon>
    </lineage>
</organism>
<accession>A0A813C002</accession>
<dbReference type="OrthoDB" id="434319at2759"/>
<dbReference type="EMBL" id="CAJNJA010083498">
    <property type="protein sequence ID" value="CAE7935236.1"/>
    <property type="molecule type" value="Genomic_DNA"/>
</dbReference>
<proteinExistence type="predicted"/>
<protein>
    <submittedName>
        <fullName evidence="1">Uncharacterized protein</fullName>
    </submittedName>
</protein>
<keyword evidence="2" id="KW-1185">Reference proteome</keyword>
<evidence type="ECO:0000313" key="2">
    <source>
        <dbReference type="Proteomes" id="UP000601435"/>
    </source>
</evidence>
<dbReference type="AlphaFoldDB" id="A0A813C002"/>
<comment type="caution">
    <text evidence="1">The sequence shown here is derived from an EMBL/GenBank/DDBJ whole genome shotgun (WGS) entry which is preliminary data.</text>
</comment>
<dbReference type="Proteomes" id="UP000601435">
    <property type="component" value="Unassembled WGS sequence"/>
</dbReference>
<gene>
    <name evidence="1" type="ORF">SNEC2469_LOCUS32694</name>
</gene>